<keyword evidence="1" id="KW-0175">Coiled coil</keyword>
<keyword evidence="4" id="KW-1185">Reference proteome</keyword>
<dbReference type="EMBL" id="JASJOU010000014">
    <property type="protein sequence ID" value="MDJ1505016.1"/>
    <property type="molecule type" value="Genomic_DNA"/>
</dbReference>
<sequence length="153" mass="16716">MQGNTVTPTADTTHVAGEENPILQAAPATKKDTQGPMGFRPDTQAIRQLIENEAAETGKSNSKIINELIAKSIDADKQVQAMFQKAQSVAQKLAEAQERITQLETELEAMQQAVAAPSKERISVKDVVKHCFNRAQSYGYFGSLKHLETGLTF</sequence>
<proteinExistence type="predicted"/>
<feature type="coiled-coil region" evidence="1">
    <location>
        <begin position="79"/>
        <end position="113"/>
    </location>
</feature>
<evidence type="ECO:0000256" key="1">
    <source>
        <dbReference type="SAM" id="Coils"/>
    </source>
</evidence>
<comment type="caution">
    <text evidence="3">The sequence shown here is derived from an EMBL/GenBank/DDBJ whole genome shotgun (WGS) entry which is preliminary data.</text>
</comment>
<evidence type="ECO:0000256" key="2">
    <source>
        <dbReference type="SAM" id="MobiDB-lite"/>
    </source>
</evidence>
<protein>
    <submittedName>
        <fullName evidence="3">Uncharacterized protein</fullName>
    </submittedName>
</protein>
<accession>A0AAE3R6X0</accession>
<evidence type="ECO:0000313" key="3">
    <source>
        <dbReference type="EMBL" id="MDJ1505016.1"/>
    </source>
</evidence>
<feature type="region of interest" description="Disordered" evidence="2">
    <location>
        <begin position="1"/>
        <end position="36"/>
    </location>
</feature>
<dbReference type="RefSeq" id="WP_314516765.1">
    <property type="nucleotide sequence ID" value="NZ_JASJOU010000014.1"/>
</dbReference>
<feature type="compositionally biased region" description="Polar residues" evidence="2">
    <location>
        <begin position="1"/>
        <end position="12"/>
    </location>
</feature>
<dbReference type="Proteomes" id="UP001232063">
    <property type="component" value="Unassembled WGS sequence"/>
</dbReference>
<name>A0AAE3R6X0_9BACT</name>
<organism evidence="3 4">
    <name type="scientific">Xanthocytophaga agilis</name>
    <dbReference type="NCBI Taxonomy" id="3048010"/>
    <lineage>
        <taxon>Bacteria</taxon>
        <taxon>Pseudomonadati</taxon>
        <taxon>Bacteroidota</taxon>
        <taxon>Cytophagia</taxon>
        <taxon>Cytophagales</taxon>
        <taxon>Rhodocytophagaceae</taxon>
        <taxon>Xanthocytophaga</taxon>
    </lineage>
</organism>
<reference evidence="3" key="1">
    <citation type="submission" date="2023-05" db="EMBL/GenBank/DDBJ databases">
        <authorList>
            <person name="Zhang X."/>
        </authorList>
    </citation>
    <scope>NUCLEOTIDE SEQUENCE</scope>
    <source>
        <strain evidence="3">BD1B2-1</strain>
    </source>
</reference>
<evidence type="ECO:0000313" key="4">
    <source>
        <dbReference type="Proteomes" id="UP001232063"/>
    </source>
</evidence>
<dbReference type="AlphaFoldDB" id="A0AAE3R6X0"/>
<gene>
    <name evidence="3" type="ORF">QNI22_30415</name>
</gene>